<dbReference type="PANTHER" id="PTHR15160:SF1">
    <property type="entry name" value="VON HIPPEL-LINDAU DISEASE TUMOR SUPPRESSOR"/>
    <property type="match status" value="1"/>
</dbReference>
<protein>
    <recommendedName>
        <fullName evidence="2">BFN domain-containing protein</fullName>
    </recommendedName>
</protein>
<evidence type="ECO:0000256" key="1">
    <source>
        <dbReference type="SAM" id="MobiDB-lite"/>
    </source>
</evidence>
<gene>
    <name evidence="3" type="ORF">C7438_0591</name>
</gene>
<dbReference type="PANTHER" id="PTHR15160">
    <property type="entry name" value="VON HIPPEL-LINDAU PROTEIN"/>
    <property type="match status" value="1"/>
</dbReference>
<dbReference type="RefSeq" id="WP_121443820.1">
    <property type="nucleotide sequence ID" value="NZ_RBIJ01000001.1"/>
</dbReference>
<organism evidence="3 4">
    <name type="scientific">Brockia lithotrophica</name>
    <dbReference type="NCBI Taxonomy" id="933949"/>
    <lineage>
        <taxon>Bacteria</taxon>
        <taxon>Bacillati</taxon>
        <taxon>Bacillota</taxon>
        <taxon>Bacilli</taxon>
        <taxon>Bacillales</taxon>
        <taxon>Bacillales Family X. Incertae Sedis</taxon>
        <taxon>Brockia</taxon>
    </lineage>
</organism>
<dbReference type="SUPFAM" id="SSF103256">
    <property type="entry name" value="Hypothetical protein TM0160"/>
    <property type="match status" value="1"/>
</dbReference>
<dbReference type="EMBL" id="RBIJ01000001">
    <property type="protein sequence ID" value="RKQ88938.1"/>
    <property type="molecule type" value="Genomic_DNA"/>
</dbReference>
<evidence type="ECO:0000313" key="3">
    <source>
        <dbReference type="EMBL" id="RKQ88938.1"/>
    </source>
</evidence>
<dbReference type="PROSITE" id="PS51658">
    <property type="entry name" value="BFN"/>
    <property type="match status" value="1"/>
</dbReference>
<dbReference type="Gene3D" id="3.10.690.10">
    <property type="entry name" value="Bifunctional nuclease domain"/>
    <property type="match status" value="1"/>
</dbReference>
<feature type="compositionally biased region" description="Basic and acidic residues" evidence="1">
    <location>
        <begin position="149"/>
        <end position="170"/>
    </location>
</feature>
<comment type="caution">
    <text evidence="3">The sequence shown here is derived from an EMBL/GenBank/DDBJ whole genome shotgun (WGS) entry which is preliminary data.</text>
</comment>
<feature type="domain" description="BFN" evidence="2">
    <location>
        <begin position="2"/>
        <end position="132"/>
    </location>
</feature>
<dbReference type="AlphaFoldDB" id="A0A660L687"/>
<accession>A0A660L687</accession>
<keyword evidence="4" id="KW-1185">Reference proteome</keyword>
<name>A0A660L687_9BACL</name>
<dbReference type="Pfam" id="PF02577">
    <property type="entry name" value="BFN_dom"/>
    <property type="match status" value="1"/>
</dbReference>
<reference evidence="3 4" key="1">
    <citation type="submission" date="2018-10" db="EMBL/GenBank/DDBJ databases">
        <title>Genomic Encyclopedia of Type Strains, Phase IV (KMG-IV): sequencing the most valuable type-strain genomes for metagenomic binning, comparative biology and taxonomic classification.</title>
        <authorList>
            <person name="Goeker M."/>
        </authorList>
    </citation>
    <scope>NUCLEOTIDE SEQUENCE [LARGE SCALE GENOMIC DNA]</scope>
    <source>
        <strain evidence="3 4">DSM 22653</strain>
    </source>
</reference>
<dbReference type="GO" id="GO:0004518">
    <property type="term" value="F:nuclease activity"/>
    <property type="evidence" value="ECO:0007669"/>
    <property type="project" value="InterPro"/>
</dbReference>
<feature type="region of interest" description="Disordered" evidence="1">
    <location>
        <begin position="135"/>
        <end position="171"/>
    </location>
</feature>
<dbReference type="Proteomes" id="UP000267019">
    <property type="component" value="Unassembled WGS sequence"/>
</dbReference>
<dbReference type="InterPro" id="IPR003729">
    <property type="entry name" value="Bi_nuclease_dom"/>
</dbReference>
<dbReference type="InterPro" id="IPR036104">
    <property type="entry name" value="BFN_sf"/>
</dbReference>
<evidence type="ECO:0000313" key="4">
    <source>
        <dbReference type="Proteomes" id="UP000267019"/>
    </source>
</evidence>
<sequence length="183" mass="20047">MLVPVKIKGIEVDAAMQPVLVLTDAAETRFLPIWIGPFEAFAIGVALKAERPERPLAYDLFLAILSSFQASVRQVVVEQLKDGIFYASLHVEQNGRSFVFDARPSDAVAMAVRTGAPIYVHRRVWETALPGDQLYGTKAEGPADANAKPPEKEGGAEPRPPEKDAKRGKIIDLTALRRNKDLS</sequence>
<evidence type="ECO:0000259" key="2">
    <source>
        <dbReference type="PROSITE" id="PS51658"/>
    </source>
</evidence>
<proteinExistence type="predicted"/>